<dbReference type="SMART" id="SM00220">
    <property type="entry name" value="S_TKc"/>
    <property type="match status" value="1"/>
</dbReference>
<dbReference type="Gene3D" id="1.10.510.10">
    <property type="entry name" value="Transferase(Phosphotransferase) domain 1"/>
    <property type="match status" value="1"/>
</dbReference>
<dbReference type="EMBL" id="ML977375">
    <property type="protein sequence ID" value="KAF2105649.1"/>
    <property type="molecule type" value="Genomic_DNA"/>
</dbReference>
<dbReference type="Proteomes" id="UP000799770">
    <property type="component" value="Unassembled WGS sequence"/>
</dbReference>
<dbReference type="OrthoDB" id="3694498at2759"/>
<dbReference type="Pfam" id="PF00069">
    <property type="entry name" value="Pkinase"/>
    <property type="match status" value="1"/>
</dbReference>
<organism evidence="2 3">
    <name type="scientific">Lophiotrema nucula</name>
    <dbReference type="NCBI Taxonomy" id="690887"/>
    <lineage>
        <taxon>Eukaryota</taxon>
        <taxon>Fungi</taxon>
        <taxon>Dikarya</taxon>
        <taxon>Ascomycota</taxon>
        <taxon>Pezizomycotina</taxon>
        <taxon>Dothideomycetes</taxon>
        <taxon>Pleosporomycetidae</taxon>
        <taxon>Pleosporales</taxon>
        <taxon>Lophiotremataceae</taxon>
        <taxon>Lophiotrema</taxon>
    </lineage>
</organism>
<accession>A0A6A5YED5</accession>
<name>A0A6A5YED5_9PLEO</name>
<sequence length="820" mass="94030">MAERERSPEPVSLRAIIHNSSVECPFNNDRHERCFPISTLSRIITRDTIYEELPILQDNDDLATFILGKARKVFAIACYCGLSGHDLVIAMDRFKEYHFTDESLPYEMCHWHEKGECSASSCKAFHHDVWKVRDRKMFEHVQWTFSSPEFRNDCFRYDFPAKSILPFDWTKAEVKEGGFSEIYECRIHPEHHDFLFTGSDHVAIKKTTWYLARGGKWEQEAELLEDIRKLDHRNIVECLATFAYRGNMYSMFQWADGGSLGDFWQKNPKPSCDDGIILEILEQFLGLCDALNRIKLLEEEILPHNDVKPENILRFKTSGSLGILKVADLGFAKYHRPESRTNVPETLTPNAFGSARYVAPEVVTRTRGRDETYHVWAFGCVLLEMLIWMIHGYESVARFSQELGESSSARFFDIIPQGHSRKILVHKAATRWMDQIAGNYSKGTAIGDLVRLIRDRLLVIYVDRTHPNDGPMNSRSRAKFIEVKQRLEQLRDNAERQPSYLTRAHTDHIEVAPSRKHEGFQSLYVPAIIRGSNAQSCLSPLVSVQRTFAASYVIDQAHPFLSDTWDLQIDDHFASGILTGSDTADMVFQGIAIVCPECSGLDIRSSNMTISRYTKDIEQCSIFCDCCRLLLRICEREEVIHQRSVDFVRQGATFRLNGRKLPVLTLVAMDPEVGISTAWVRLGLPRLPEAGSMKHLRIIKHWLDDCDANAEHVGCRHKTHSLVPKRVIAIEHSQGMTAIRLRETPPDEQGRFQEGRYIALSHPWGKPPHFCMNLDNIKQYRRSIDISQLPQTFKDAIQINKVLGISYIWIDSLCIIQGAD</sequence>
<dbReference type="Pfam" id="PF06985">
    <property type="entry name" value="HET"/>
    <property type="match status" value="1"/>
</dbReference>
<dbReference type="AlphaFoldDB" id="A0A6A5YED5"/>
<proteinExistence type="predicted"/>
<dbReference type="GO" id="GO:0005524">
    <property type="term" value="F:ATP binding"/>
    <property type="evidence" value="ECO:0007669"/>
    <property type="project" value="InterPro"/>
</dbReference>
<keyword evidence="3" id="KW-1185">Reference proteome</keyword>
<gene>
    <name evidence="2" type="ORF">BDV96DRAFT_655421</name>
</gene>
<feature type="domain" description="Protein kinase" evidence="1">
    <location>
        <begin position="168"/>
        <end position="561"/>
    </location>
</feature>
<dbReference type="PANTHER" id="PTHR24359">
    <property type="entry name" value="SERINE/THREONINE-PROTEIN KINASE SBK1"/>
    <property type="match status" value="1"/>
</dbReference>
<dbReference type="InterPro" id="IPR011009">
    <property type="entry name" value="Kinase-like_dom_sf"/>
</dbReference>
<evidence type="ECO:0000313" key="2">
    <source>
        <dbReference type="EMBL" id="KAF2105649.1"/>
    </source>
</evidence>
<evidence type="ECO:0000313" key="3">
    <source>
        <dbReference type="Proteomes" id="UP000799770"/>
    </source>
</evidence>
<dbReference type="PROSITE" id="PS50011">
    <property type="entry name" value="PROTEIN_KINASE_DOM"/>
    <property type="match status" value="1"/>
</dbReference>
<protein>
    <recommendedName>
        <fullName evidence="1">Protein kinase domain-containing protein</fullName>
    </recommendedName>
</protein>
<evidence type="ECO:0000259" key="1">
    <source>
        <dbReference type="PROSITE" id="PS50011"/>
    </source>
</evidence>
<dbReference type="InterPro" id="IPR010730">
    <property type="entry name" value="HET"/>
</dbReference>
<dbReference type="SUPFAM" id="SSF56112">
    <property type="entry name" value="Protein kinase-like (PK-like)"/>
    <property type="match status" value="1"/>
</dbReference>
<dbReference type="InterPro" id="IPR000719">
    <property type="entry name" value="Prot_kinase_dom"/>
</dbReference>
<dbReference type="GO" id="GO:0004674">
    <property type="term" value="F:protein serine/threonine kinase activity"/>
    <property type="evidence" value="ECO:0007669"/>
    <property type="project" value="TreeGrafter"/>
</dbReference>
<dbReference type="CDD" id="cd00180">
    <property type="entry name" value="PKc"/>
    <property type="match status" value="1"/>
</dbReference>
<dbReference type="PANTHER" id="PTHR24359:SF1">
    <property type="entry name" value="INHIBITOR OF NUCLEAR FACTOR KAPPA-B KINASE EPSILON SUBUNIT HOMOLOG 1-RELATED"/>
    <property type="match status" value="1"/>
</dbReference>
<reference evidence="2" key="1">
    <citation type="journal article" date="2020" name="Stud. Mycol.">
        <title>101 Dothideomycetes genomes: a test case for predicting lifestyles and emergence of pathogens.</title>
        <authorList>
            <person name="Haridas S."/>
            <person name="Albert R."/>
            <person name="Binder M."/>
            <person name="Bloem J."/>
            <person name="Labutti K."/>
            <person name="Salamov A."/>
            <person name="Andreopoulos B."/>
            <person name="Baker S."/>
            <person name="Barry K."/>
            <person name="Bills G."/>
            <person name="Bluhm B."/>
            <person name="Cannon C."/>
            <person name="Castanera R."/>
            <person name="Culley D."/>
            <person name="Daum C."/>
            <person name="Ezra D."/>
            <person name="Gonzalez J."/>
            <person name="Henrissat B."/>
            <person name="Kuo A."/>
            <person name="Liang C."/>
            <person name="Lipzen A."/>
            <person name="Lutzoni F."/>
            <person name="Magnuson J."/>
            <person name="Mondo S."/>
            <person name="Nolan M."/>
            <person name="Ohm R."/>
            <person name="Pangilinan J."/>
            <person name="Park H.-J."/>
            <person name="Ramirez L."/>
            <person name="Alfaro M."/>
            <person name="Sun H."/>
            <person name="Tritt A."/>
            <person name="Yoshinaga Y."/>
            <person name="Zwiers L.-H."/>
            <person name="Turgeon B."/>
            <person name="Goodwin S."/>
            <person name="Spatafora J."/>
            <person name="Crous P."/>
            <person name="Grigoriev I."/>
        </authorList>
    </citation>
    <scope>NUCLEOTIDE SEQUENCE</scope>
    <source>
        <strain evidence="2">CBS 627.86</strain>
    </source>
</reference>